<sequence>MAFQNLLLGLGAAAVEKFGEGFLARLFRVLWEEQEVVDEGRAEEILTGALGRGTGVAALAAGVLGEGGRDARLVRYSVAAGDGIGPEVVGPRGR</sequence>
<dbReference type="RefSeq" id="WP_166395344.1">
    <property type="nucleotide sequence ID" value="NZ_CP045121.1"/>
</dbReference>
<name>A0A6G8PUT9_9ACTN</name>
<keyword evidence="2" id="KW-1185">Reference proteome</keyword>
<accession>A0A6G8PUT9</accession>
<dbReference type="KEGG" id="rmar:GBA65_03125"/>
<organism evidence="1 2">
    <name type="scientific">Rubrobacter marinus</name>
    <dbReference type="NCBI Taxonomy" id="2653852"/>
    <lineage>
        <taxon>Bacteria</taxon>
        <taxon>Bacillati</taxon>
        <taxon>Actinomycetota</taxon>
        <taxon>Rubrobacteria</taxon>
        <taxon>Rubrobacterales</taxon>
        <taxon>Rubrobacteraceae</taxon>
        <taxon>Rubrobacter</taxon>
    </lineage>
</organism>
<dbReference type="AlphaFoldDB" id="A0A6G8PUT9"/>
<reference evidence="1 2" key="1">
    <citation type="submission" date="2019-10" db="EMBL/GenBank/DDBJ databases">
        <title>Rubrobacter sp nov SCSIO 52915 isolated from a deep-sea sediment in the South China Sea.</title>
        <authorList>
            <person name="Chen R.W."/>
        </authorList>
    </citation>
    <scope>NUCLEOTIDE SEQUENCE [LARGE SCALE GENOMIC DNA]</scope>
    <source>
        <strain evidence="1 2">SCSIO 52915</strain>
    </source>
</reference>
<proteinExistence type="predicted"/>
<dbReference type="EMBL" id="CP045121">
    <property type="protein sequence ID" value="QIN77665.1"/>
    <property type="molecule type" value="Genomic_DNA"/>
</dbReference>
<dbReference type="Proteomes" id="UP000502706">
    <property type="component" value="Chromosome"/>
</dbReference>
<evidence type="ECO:0000313" key="1">
    <source>
        <dbReference type="EMBL" id="QIN77665.1"/>
    </source>
</evidence>
<evidence type="ECO:0000313" key="2">
    <source>
        <dbReference type="Proteomes" id="UP000502706"/>
    </source>
</evidence>
<protein>
    <submittedName>
        <fullName evidence="1">Uncharacterized protein</fullName>
    </submittedName>
</protein>
<gene>
    <name evidence="1" type="ORF">GBA65_03125</name>
</gene>